<evidence type="ECO:0000256" key="9">
    <source>
        <dbReference type="SAM" id="Coils"/>
    </source>
</evidence>
<keyword evidence="6 9" id="KW-0175">Coiled coil</keyword>
<dbReference type="GO" id="GO:0005814">
    <property type="term" value="C:centriole"/>
    <property type="evidence" value="ECO:0007669"/>
    <property type="project" value="UniProtKB-SubCell"/>
</dbReference>
<evidence type="ECO:0000256" key="8">
    <source>
        <dbReference type="ARBA" id="ARBA00046235"/>
    </source>
</evidence>
<keyword evidence="7" id="KW-0206">Cytoskeleton</keyword>
<evidence type="ECO:0000256" key="2">
    <source>
        <dbReference type="ARBA" id="ARBA00004214"/>
    </source>
</evidence>
<dbReference type="GO" id="GO:0000922">
    <property type="term" value="C:spindle pole"/>
    <property type="evidence" value="ECO:0007669"/>
    <property type="project" value="UniProtKB-SubCell"/>
</dbReference>
<dbReference type="GO" id="GO:0010457">
    <property type="term" value="P:centriole-centriole cohesion"/>
    <property type="evidence" value="ECO:0007669"/>
    <property type="project" value="TreeGrafter"/>
</dbReference>
<dbReference type="PANTHER" id="PTHR31477">
    <property type="entry name" value="CENTROSOMAL PROTEIN OF 44 KDA"/>
    <property type="match status" value="1"/>
</dbReference>
<evidence type="ECO:0000256" key="6">
    <source>
        <dbReference type="ARBA" id="ARBA00023054"/>
    </source>
</evidence>
<comment type="subcellular location">
    <subcellularLocation>
        <location evidence="1">Cytoplasm</location>
        <location evidence="1">Cytoskeleton</location>
        <location evidence="1">Microtubule organizing center</location>
        <location evidence="1">Centrosome</location>
        <location evidence="1">Centriole</location>
    </subcellularLocation>
    <subcellularLocation>
        <location evidence="3">Cytoplasm</location>
        <location evidence="3">Cytoskeleton</location>
        <location evidence="3">Spindle pole</location>
    </subcellularLocation>
    <subcellularLocation>
        <location evidence="2">Midbody</location>
    </subcellularLocation>
</comment>
<accession>T2M615</accession>
<evidence type="ECO:0000256" key="4">
    <source>
        <dbReference type="ARBA" id="ARBA00014053"/>
    </source>
</evidence>
<evidence type="ECO:0000259" key="10">
    <source>
        <dbReference type="Pfam" id="PF15007"/>
    </source>
</evidence>
<evidence type="ECO:0000256" key="3">
    <source>
        <dbReference type="ARBA" id="ARBA00004647"/>
    </source>
</evidence>
<name>T2M615_HYDVU</name>
<feature type="coiled-coil region" evidence="9">
    <location>
        <begin position="321"/>
        <end position="355"/>
    </location>
</feature>
<reference evidence="11" key="1">
    <citation type="journal article" date="2013" name="Genome Biol. Evol.">
        <title>Punctuated emergences of genetic and phenotypic innovations in eumetazoan, bilaterian, euteleostome, and hominidae ancestors.</title>
        <authorList>
            <person name="Wenger Y."/>
            <person name="Galliot B."/>
        </authorList>
    </citation>
    <scope>NUCLEOTIDE SEQUENCE</scope>
    <source>
        <tissue evidence="11">Whole animals</tissue>
    </source>
</reference>
<dbReference type="InterPro" id="IPR029157">
    <property type="entry name" value="CEP44_CC"/>
</dbReference>
<feature type="non-terminal residue" evidence="11">
    <location>
        <position position="1"/>
    </location>
</feature>
<sequence>RKYLYIKLKMATGDIRNNLRKLVSELKHIKYEENLDFEQMIIGLSTPFLPILFHVFMEYSSELTSYFLSKGYNFYGKSDSRFLESVYRILVQEFQEKPLLTKQQFFSIGFAEVKVIFVTKILKLCIKKNKDILLKQALKKKLKHNSDPCQSVVFGNGSSEKGLRSVSNLEDNEIKPVVAPSAVFNSLPLPTPELALTPIKKGSIYSNSQSKTNSELPKHEMNELKSNVEKVKCDSYVEKDNFDTLKKSTHSEDLFFKKDNNFYVSPHILNHLKQNSKALEHLVNQANLSKDEPSHGALDGLSSCSNCLKNSELIRDLDIKVQKIEQALDASSNLNVDLKARVSIMEIQIKAMEKKLSENSIINKNDNVDLSDLENEKPYNPNNIEKGKIRDLKNKDVSYCEYSPVKYTDDEEIIKDFKPISYKNFNNDYYLKEEEKENFDYSSLSNSNIDFEISKVDGKVSSVDNKCTEKNIQTNILTSNNFIFDAKTSETVKSVKQRLEETERLLLDKKSRVSN</sequence>
<dbReference type="GO" id="GO:0005813">
    <property type="term" value="C:centrosome"/>
    <property type="evidence" value="ECO:0007669"/>
    <property type="project" value="TreeGrafter"/>
</dbReference>
<evidence type="ECO:0000313" key="11">
    <source>
        <dbReference type="EMBL" id="CDG67501.1"/>
    </source>
</evidence>
<evidence type="ECO:0000256" key="7">
    <source>
        <dbReference type="ARBA" id="ARBA00023212"/>
    </source>
</evidence>
<dbReference type="GO" id="GO:0030496">
    <property type="term" value="C:midbody"/>
    <property type="evidence" value="ECO:0007669"/>
    <property type="project" value="UniProtKB-SubCell"/>
</dbReference>
<keyword evidence="5" id="KW-0963">Cytoplasm</keyword>
<proteinExistence type="evidence at transcript level"/>
<feature type="domain" description="Centrosomal CEP44" evidence="10">
    <location>
        <begin position="14"/>
        <end position="132"/>
    </location>
</feature>
<organism evidence="11">
    <name type="scientific">Hydra vulgaris</name>
    <name type="common">Hydra</name>
    <name type="synonym">Hydra attenuata</name>
    <dbReference type="NCBI Taxonomy" id="6087"/>
    <lineage>
        <taxon>Eukaryota</taxon>
        <taxon>Metazoa</taxon>
        <taxon>Cnidaria</taxon>
        <taxon>Hydrozoa</taxon>
        <taxon>Hydroidolina</taxon>
        <taxon>Anthoathecata</taxon>
        <taxon>Aplanulata</taxon>
        <taxon>Hydridae</taxon>
        <taxon>Hydra</taxon>
    </lineage>
</organism>
<gene>
    <name evidence="11" type="primary">CEP44</name>
</gene>
<dbReference type="InterPro" id="IPR033603">
    <property type="entry name" value="CEP44"/>
</dbReference>
<comment type="function">
    <text evidence="8">Centriole-enriched microtubule-binding protein involved in centriole biogenesis. In collaboration with CEP295 and POC1B, is required for the centriole-to-centrosome conversion by ensuring the formation of bona fide centriole wall. Functions as a linker component that maintains centrosome cohesion. Associates with CROCC and regulates its stability and localization to the centrosome.</text>
</comment>
<dbReference type="PANTHER" id="PTHR31477:SF1">
    <property type="entry name" value="CENTROSOMAL PROTEIN OF 44 KDA"/>
    <property type="match status" value="1"/>
</dbReference>
<protein>
    <recommendedName>
        <fullName evidence="4">Centrosomal protein of 44 kDa</fullName>
    </recommendedName>
</protein>
<dbReference type="GO" id="GO:0007099">
    <property type="term" value="P:centriole replication"/>
    <property type="evidence" value="ECO:0007669"/>
    <property type="project" value="TreeGrafter"/>
</dbReference>
<dbReference type="OrthoDB" id="259598at2759"/>
<dbReference type="AlphaFoldDB" id="T2M615"/>
<evidence type="ECO:0000256" key="1">
    <source>
        <dbReference type="ARBA" id="ARBA00004114"/>
    </source>
</evidence>
<dbReference type="Pfam" id="PF15007">
    <property type="entry name" value="CEP44"/>
    <property type="match status" value="1"/>
</dbReference>
<evidence type="ECO:0000256" key="5">
    <source>
        <dbReference type="ARBA" id="ARBA00022490"/>
    </source>
</evidence>
<dbReference type="EMBL" id="HAAD01001269">
    <property type="protein sequence ID" value="CDG67501.1"/>
    <property type="molecule type" value="mRNA"/>
</dbReference>